<sequence length="849" mass="96381">MRKGAKLDVEWDKGRTKSDEPEESRVKLPTSTTLDARPFGDFSMALLECPLASQGCSKRFKHRGALTNHFRMYHRNPNLVPPSSRSRSPSPEGSPPPDEPIPLQDANNTQEEQPQQETVPTPNLKNKTYHYKLTGIPTDEYGDPLPPGTPPPPRTDDLDADEQDWFPFSGESEFRLADFLYRDEEMSASKINHLLEIWALDKSKQDAFAPFASYQQMYETIDAIEFGDAPWKSFSLTSADGTGDPNEPTWKNTSYTVWYRDLSVVVRNLLDNPDFHGQFDYAAYVELDKNGKRRWSDFMLGNFAWRRSTQIYEEDETMEVAMLCPIILGSDKTTVSAATGHVEYHPLYLSIGNVHNTIRRAHRNAVVPIGFLAIPKGDRQFDNDAAFRKFKRQLYHASISRILSPLKKGMSSPVVLRCPDGHYRRVDFELAAFIADYPEQVLLAGTVQNWCTCHSYTANLMEKLDGETLWDAYGIDNDILPFTNDFPRADIHEILTPDLLHQVIKGTFKDHLVTWVGEYLVLEHGQKKANKILDDIDRRIAAAPSFPGLRRFPHGRRFTQWTGDDSKALMKVYLPAIKGQVPDEMVMAISAFLDVCYLARRSDITENTLKLFDKALDRFHLHREEFRRSGVRPTGFSLPRQHALSHYHHLIEEFGAPGGICSSITESRHITAVKKPWRCSNRYEALGQMLLTNQRLDKLAAARVEFVRRGLLNPSRMVPLSVGDAVKGGQVFKESEGDWEAVVDDVEFVEGNVQLARQRVRGSMYSSKLSALAHKINEPALVSMTRRFLHGQQPHADSDSEDASDNRLRPATDTPLADCPDITSRIHVYHSAVATFYAPSDESEWLWII</sequence>
<keyword evidence="1" id="KW-0479">Metal-binding</keyword>
<dbReference type="AlphaFoldDB" id="A0A8H5FBU0"/>
<organism evidence="4 5">
    <name type="scientific">Ephemerocybe angulata</name>
    <dbReference type="NCBI Taxonomy" id="980116"/>
    <lineage>
        <taxon>Eukaryota</taxon>
        <taxon>Fungi</taxon>
        <taxon>Dikarya</taxon>
        <taxon>Basidiomycota</taxon>
        <taxon>Agaricomycotina</taxon>
        <taxon>Agaricomycetes</taxon>
        <taxon>Agaricomycetidae</taxon>
        <taxon>Agaricales</taxon>
        <taxon>Agaricineae</taxon>
        <taxon>Psathyrellaceae</taxon>
        <taxon>Ephemerocybe</taxon>
    </lineage>
</organism>
<gene>
    <name evidence="4" type="ORF">D9611_013145</name>
</gene>
<evidence type="ECO:0000259" key="3">
    <source>
        <dbReference type="PROSITE" id="PS50157"/>
    </source>
</evidence>
<feature type="compositionally biased region" description="Low complexity" evidence="2">
    <location>
        <begin position="81"/>
        <end position="91"/>
    </location>
</feature>
<dbReference type="GO" id="GO:0008270">
    <property type="term" value="F:zinc ion binding"/>
    <property type="evidence" value="ECO:0007669"/>
    <property type="project" value="UniProtKB-KW"/>
</dbReference>
<dbReference type="InterPro" id="IPR041078">
    <property type="entry name" value="Plavaka"/>
</dbReference>
<keyword evidence="5" id="KW-1185">Reference proteome</keyword>
<evidence type="ECO:0000313" key="5">
    <source>
        <dbReference type="Proteomes" id="UP000541558"/>
    </source>
</evidence>
<name>A0A8H5FBU0_9AGAR</name>
<dbReference type="Pfam" id="PF18759">
    <property type="entry name" value="Plavaka"/>
    <property type="match status" value="1"/>
</dbReference>
<dbReference type="PROSITE" id="PS50157">
    <property type="entry name" value="ZINC_FINGER_C2H2_2"/>
    <property type="match status" value="1"/>
</dbReference>
<evidence type="ECO:0000313" key="4">
    <source>
        <dbReference type="EMBL" id="KAF5331240.1"/>
    </source>
</evidence>
<keyword evidence="1" id="KW-0862">Zinc</keyword>
<feature type="domain" description="C2H2-type" evidence="3">
    <location>
        <begin position="47"/>
        <end position="79"/>
    </location>
</feature>
<dbReference type="OrthoDB" id="3199698at2759"/>
<feature type="region of interest" description="Disordered" evidence="2">
    <location>
        <begin position="791"/>
        <end position="816"/>
    </location>
</feature>
<accession>A0A8H5FBU0</accession>
<keyword evidence="1" id="KW-0863">Zinc-finger</keyword>
<dbReference type="EMBL" id="JAACJK010000115">
    <property type="protein sequence ID" value="KAF5331240.1"/>
    <property type="molecule type" value="Genomic_DNA"/>
</dbReference>
<evidence type="ECO:0000256" key="1">
    <source>
        <dbReference type="PROSITE-ProRule" id="PRU00042"/>
    </source>
</evidence>
<feature type="compositionally biased region" description="Pro residues" evidence="2">
    <location>
        <begin position="144"/>
        <end position="153"/>
    </location>
</feature>
<feature type="region of interest" description="Disordered" evidence="2">
    <location>
        <begin position="72"/>
        <end position="158"/>
    </location>
</feature>
<evidence type="ECO:0000256" key="2">
    <source>
        <dbReference type="SAM" id="MobiDB-lite"/>
    </source>
</evidence>
<feature type="compositionally biased region" description="Low complexity" evidence="2">
    <location>
        <begin position="107"/>
        <end position="123"/>
    </location>
</feature>
<dbReference type="InterPro" id="IPR013087">
    <property type="entry name" value="Znf_C2H2_type"/>
</dbReference>
<dbReference type="Proteomes" id="UP000541558">
    <property type="component" value="Unassembled WGS sequence"/>
</dbReference>
<reference evidence="4 5" key="1">
    <citation type="journal article" date="2020" name="ISME J.">
        <title>Uncovering the hidden diversity of litter-decomposition mechanisms in mushroom-forming fungi.</title>
        <authorList>
            <person name="Floudas D."/>
            <person name="Bentzer J."/>
            <person name="Ahren D."/>
            <person name="Johansson T."/>
            <person name="Persson P."/>
            <person name="Tunlid A."/>
        </authorList>
    </citation>
    <scope>NUCLEOTIDE SEQUENCE [LARGE SCALE GENOMIC DNA]</scope>
    <source>
        <strain evidence="4 5">CBS 175.51</strain>
    </source>
</reference>
<feature type="region of interest" description="Disordered" evidence="2">
    <location>
        <begin position="1"/>
        <end position="37"/>
    </location>
</feature>
<comment type="caution">
    <text evidence="4">The sequence shown here is derived from an EMBL/GenBank/DDBJ whole genome shotgun (WGS) entry which is preliminary data.</text>
</comment>
<protein>
    <recommendedName>
        <fullName evidence="3">C2H2-type domain-containing protein</fullName>
    </recommendedName>
</protein>
<feature type="compositionally biased region" description="Basic and acidic residues" evidence="2">
    <location>
        <begin position="1"/>
        <end position="26"/>
    </location>
</feature>
<proteinExistence type="predicted"/>